<evidence type="ECO:0000256" key="2">
    <source>
        <dbReference type="ARBA" id="ARBA00022980"/>
    </source>
</evidence>
<dbReference type="InterPro" id="IPR023674">
    <property type="entry name" value="Ribosomal_uL1-like"/>
</dbReference>
<evidence type="ECO:0000313" key="6">
    <source>
        <dbReference type="EMBL" id="SPR01863.1"/>
    </source>
</evidence>
<evidence type="ECO:0000256" key="4">
    <source>
        <dbReference type="RuleBase" id="RU000659"/>
    </source>
</evidence>
<evidence type="ECO:0000313" key="5">
    <source>
        <dbReference type="EMBL" id="CEO96912.1"/>
    </source>
</evidence>
<accession>A0A0G4IP07</accession>
<dbReference type="Pfam" id="PF00687">
    <property type="entry name" value="Ribosomal_L1"/>
    <property type="match status" value="1"/>
</dbReference>
<dbReference type="STRING" id="37360.A0A0G4IP07"/>
<dbReference type="Proteomes" id="UP000039324">
    <property type="component" value="Unassembled WGS sequence"/>
</dbReference>
<evidence type="ECO:0000256" key="3">
    <source>
        <dbReference type="ARBA" id="ARBA00023274"/>
    </source>
</evidence>
<dbReference type="InterPro" id="IPR023673">
    <property type="entry name" value="Ribosomal_uL1_CS"/>
</dbReference>
<dbReference type="OMA" id="GPRNKMP"/>
<dbReference type="GO" id="GO:0015934">
    <property type="term" value="C:large ribosomal subunit"/>
    <property type="evidence" value="ECO:0007669"/>
    <property type="project" value="InterPro"/>
</dbReference>
<reference evidence="6 8" key="2">
    <citation type="submission" date="2018-03" db="EMBL/GenBank/DDBJ databases">
        <authorList>
            <person name="Fogelqvist J."/>
        </authorList>
    </citation>
    <scope>NUCLEOTIDE SEQUENCE [LARGE SCALE GENOMIC DNA]</scope>
</reference>
<organism evidence="5 7">
    <name type="scientific">Plasmodiophora brassicae</name>
    <name type="common">Clubroot disease agent</name>
    <dbReference type="NCBI Taxonomy" id="37360"/>
    <lineage>
        <taxon>Eukaryota</taxon>
        <taxon>Sar</taxon>
        <taxon>Rhizaria</taxon>
        <taxon>Endomyxa</taxon>
        <taxon>Phytomyxea</taxon>
        <taxon>Plasmodiophorida</taxon>
        <taxon>Plasmodiophoridae</taxon>
        <taxon>Plasmodiophora</taxon>
    </lineage>
</organism>
<dbReference type="GO" id="GO:0003723">
    <property type="term" value="F:RNA binding"/>
    <property type="evidence" value="ECO:0007669"/>
    <property type="project" value="InterPro"/>
</dbReference>
<dbReference type="GO" id="GO:0003735">
    <property type="term" value="F:structural constituent of ribosome"/>
    <property type="evidence" value="ECO:0007669"/>
    <property type="project" value="InterPro"/>
</dbReference>
<protein>
    <recommendedName>
        <fullName evidence="4">Ribosomal protein</fullName>
    </recommendedName>
</protein>
<name>A0A0G4IP07_PLABS</name>
<dbReference type="PANTHER" id="PTHR23105">
    <property type="entry name" value="RIBOSOMAL PROTEIN L7AE FAMILY MEMBER"/>
    <property type="match status" value="1"/>
</dbReference>
<dbReference type="PROSITE" id="PS01199">
    <property type="entry name" value="RIBOSOMAL_L1"/>
    <property type="match status" value="1"/>
</dbReference>
<dbReference type="AlphaFoldDB" id="A0A0G4IP07"/>
<evidence type="ECO:0000256" key="1">
    <source>
        <dbReference type="ARBA" id="ARBA00010531"/>
    </source>
</evidence>
<keyword evidence="2 4" id="KW-0689">Ribosomal protein</keyword>
<dbReference type="Gene3D" id="3.30.190.20">
    <property type="match status" value="1"/>
</dbReference>
<sequence length="222" mass="24998">MSKLSSETVRDNVRKILAEAEAKKRKFTETIELQVALKNYDAARDKRIAGQVKLPYVPKPKSRVCILGDARACDQAKEKGLEFMSEEDLNKFNRNKKLVKKLAQRYDAFLASPTLIKKIPRLLGPTLNKVGKFPGVLAPNSDPAEKVAEISSTIKFNLRIKKDRPMCMGTAVANVGMSEDEIVMNVNLAVNFMVSLLKKKWHNCKRLYLKSTMGPAHKIYGF</sequence>
<dbReference type="FunFam" id="3.40.50.790:FF:000005">
    <property type="entry name" value="50S ribosomal protein L1"/>
    <property type="match status" value="1"/>
</dbReference>
<dbReference type="Gene3D" id="3.40.50.790">
    <property type="match status" value="1"/>
</dbReference>
<proteinExistence type="inferred from homology"/>
<dbReference type="PIRSF" id="PIRSF002155">
    <property type="entry name" value="Ribosomal_L1"/>
    <property type="match status" value="1"/>
</dbReference>
<dbReference type="GO" id="GO:0006412">
    <property type="term" value="P:translation"/>
    <property type="evidence" value="ECO:0007669"/>
    <property type="project" value="InterPro"/>
</dbReference>
<evidence type="ECO:0000313" key="8">
    <source>
        <dbReference type="Proteomes" id="UP000290189"/>
    </source>
</evidence>
<dbReference type="SUPFAM" id="SSF56808">
    <property type="entry name" value="Ribosomal protein L1"/>
    <property type="match status" value="1"/>
</dbReference>
<comment type="similarity">
    <text evidence="1 4">Belongs to the universal ribosomal protein uL1 family.</text>
</comment>
<dbReference type="InterPro" id="IPR016095">
    <property type="entry name" value="Ribosomal_uL1_3-a/b-sand"/>
</dbReference>
<keyword evidence="6" id="KW-0496">Mitochondrion</keyword>
<dbReference type="Proteomes" id="UP000290189">
    <property type="component" value="Unassembled WGS sequence"/>
</dbReference>
<dbReference type="EMBL" id="CDSF01000077">
    <property type="protein sequence ID" value="CEO96912.1"/>
    <property type="molecule type" value="Genomic_DNA"/>
</dbReference>
<dbReference type="InterPro" id="IPR002143">
    <property type="entry name" value="Ribosomal_uL1"/>
</dbReference>
<dbReference type="OrthoDB" id="2449818at2759"/>
<dbReference type="CDD" id="cd00403">
    <property type="entry name" value="Ribosomal_L1"/>
    <property type="match status" value="1"/>
</dbReference>
<keyword evidence="7" id="KW-1185">Reference proteome</keyword>
<reference evidence="5 7" key="1">
    <citation type="submission" date="2015-02" db="EMBL/GenBank/DDBJ databases">
        <authorList>
            <person name="Chooi Y.-H."/>
        </authorList>
    </citation>
    <scope>NUCLEOTIDE SEQUENCE [LARGE SCALE GENOMIC DNA]</scope>
    <source>
        <strain evidence="5">E3</strain>
    </source>
</reference>
<gene>
    <name evidence="5" type="ORF">PBRA_005516</name>
    <name evidence="6" type="ORF">PLBR_LOCUS9078</name>
</gene>
<geneLocation type="mitochondrion" evidence="6"/>
<dbReference type="InterPro" id="IPR050257">
    <property type="entry name" value="eL8/uL1-like"/>
</dbReference>
<dbReference type="InterPro" id="IPR028364">
    <property type="entry name" value="Ribosomal_uL1/biogenesis"/>
</dbReference>
<dbReference type="EMBL" id="OVEO01000019">
    <property type="protein sequence ID" value="SPR01863.1"/>
    <property type="molecule type" value="Genomic_DNA"/>
</dbReference>
<keyword evidence="3 4" id="KW-0687">Ribonucleoprotein</keyword>
<evidence type="ECO:0000313" key="7">
    <source>
        <dbReference type="Proteomes" id="UP000039324"/>
    </source>
</evidence>